<gene>
    <name evidence="3" type="ORF">JAO74_08735</name>
</gene>
<evidence type="ECO:0000256" key="1">
    <source>
        <dbReference type="SAM" id="MobiDB-lite"/>
    </source>
</evidence>
<dbReference type="EMBL" id="JAELXS010000004">
    <property type="protein sequence ID" value="MBJ6121875.1"/>
    <property type="molecule type" value="Genomic_DNA"/>
</dbReference>
<name>A0ABS0XQ14_9SPHN</name>
<comment type="caution">
    <text evidence="3">The sequence shown here is derived from an EMBL/GenBank/DDBJ whole genome shotgun (WGS) entry which is preliminary data.</text>
</comment>
<reference evidence="4" key="1">
    <citation type="submission" date="2020-12" db="EMBL/GenBank/DDBJ databases">
        <title>Hymenobacter sp.</title>
        <authorList>
            <person name="Kim M.K."/>
        </authorList>
    </citation>
    <scope>NUCLEOTIDE SEQUENCE [LARGE SCALE GENOMIC DNA]</scope>
    <source>
        <strain evidence="4">BT553</strain>
    </source>
</reference>
<proteinExistence type="predicted"/>
<organism evidence="3 4">
    <name type="scientific">Sphingomonas mollis</name>
    <dbReference type="NCBI Taxonomy" id="2795726"/>
    <lineage>
        <taxon>Bacteria</taxon>
        <taxon>Pseudomonadati</taxon>
        <taxon>Pseudomonadota</taxon>
        <taxon>Alphaproteobacteria</taxon>
        <taxon>Sphingomonadales</taxon>
        <taxon>Sphingomonadaceae</taxon>
        <taxon>Sphingomonas</taxon>
    </lineage>
</organism>
<feature type="compositionally biased region" description="Basic residues" evidence="1">
    <location>
        <begin position="42"/>
        <end position="52"/>
    </location>
</feature>
<dbReference type="Pfam" id="PF05275">
    <property type="entry name" value="CopB"/>
    <property type="match status" value="1"/>
</dbReference>
<evidence type="ECO:0000313" key="3">
    <source>
        <dbReference type="EMBL" id="MBJ6121875.1"/>
    </source>
</evidence>
<feature type="chain" id="PRO_5047250146" evidence="2">
    <location>
        <begin position="20"/>
        <end position="385"/>
    </location>
</feature>
<feature type="compositionally biased region" description="Low complexity" evidence="1">
    <location>
        <begin position="53"/>
        <end position="66"/>
    </location>
</feature>
<dbReference type="RefSeq" id="WP_199037078.1">
    <property type="nucleotide sequence ID" value="NZ_JAELXS010000004.1"/>
</dbReference>
<sequence length="385" mass="41236">MIRALLATAAIAVASPVFAQSMNHRHMPGMAMPAAPKAEKTKPKRAVAKPVRRATATARKPAPKATHAGHTMPDMANGCAPEHAAMGHCTPAAPAMSADHAMPSMPDMAAPPTDPCPPEHAAMGHCKPAATTPVGTDQPAGNAPPPAAPTDLAAARFYDPAVMAASNAGMRREHGGMRFSQVVFNIAEAQVKNGRDGYRWDGEGWFGGDIHRLVVKSEGEGSFGRRLDDAEVQALYSRAIGPYFDAQGGVRQDLGHGAKRTYATIGVEGLAPYWFEVEGALFLSDKGDLLGRVEAWYDQRITQRLIAQPRLEVNLAAQNMPGSRIGSGLSDAELGLRLRYEIKREFAPYVGVSWERRYGDTARYARARGDDTGGFALALGVRAWF</sequence>
<evidence type="ECO:0000256" key="2">
    <source>
        <dbReference type="SAM" id="SignalP"/>
    </source>
</evidence>
<feature type="region of interest" description="Disordered" evidence="1">
    <location>
        <begin position="34"/>
        <end position="72"/>
    </location>
</feature>
<keyword evidence="4" id="KW-1185">Reference proteome</keyword>
<keyword evidence="2" id="KW-0732">Signal</keyword>
<feature type="signal peptide" evidence="2">
    <location>
        <begin position="1"/>
        <end position="19"/>
    </location>
</feature>
<dbReference type="InterPro" id="IPR007939">
    <property type="entry name" value="Cu-R_B_prcur"/>
</dbReference>
<dbReference type="Proteomes" id="UP000640426">
    <property type="component" value="Unassembled WGS sequence"/>
</dbReference>
<protein>
    <submittedName>
        <fullName evidence="3">Copper resistance protein B</fullName>
    </submittedName>
</protein>
<accession>A0ABS0XQ14</accession>
<evidence type="ECO:0000313" key="4">
    <source>
        <dbReference type="Proteomes" id="UP000640426"/>
    </source>
</evidence>